<evidence type="ECO:0000256" key="3">
    <source>
        <dbReference type="SAM" id="MobiDB-lite"/>
    </source>
</evidence>
<name>A0ABU0LCP2_XANAG</name>
<evidence type="ECO:0000313" key="6">
    <source>
        <dbReference type="Proteomes" id="UP001241747"/>
    </source>
</evidence>
<evidence type="ECO:0000256" key="1">
    <source>
        <dbReference type="ARBA" id="ARBA00022741"/>
    </source>
</evidence>
<accession>A0ABU0LCP2</accession>
<dbReference type="NCBIfam" id="NF040713">
    <property type="entry name" value="ZapE"/>
    <property type="match status" value="1"/>
</dbReference>
<dbReference type="InterPro" id="IPR003593">
    <property type="entry name" value="AAA+_ATPase"/>
</dbReference>
<evidence type="ECO:0000313" key="5">
    <source>
        <dbReference type="EMBL" id="MDQ0504903.1"/>
    </source>
</evidence>
<proteinExistence type="predicted"/>
<dbReference type="Gene3D" id="3.40.50.300">
    <property type="entry name" value="P-loop containing nucleotide triphosphate hydrolases"/>
    <property type="match status" value="1"/>
</dbReference>
<protein>
    <submittedName>
        <fullName evidence="5">Cell division protein ZapE</fullName>
    </submittedName>
</protein>
<dbReference type="InterPro" id="IPR005654">
    <property type="entry name" value="ATPase_AFG1-like"/>
</dbReference>
<keyword evidence="5" id="KW-0131">Cell cycle</keyword>
<dbReference type="GO" id="GO:0051301">
    <property type="term" value="P:cell division"/>
    <property type="evidence" value="ECO:0007669"/>
    <property type="project" value="UniProtKB-KW"/>
</dbReference>
<dbReference type="SUPFAM" id="SSF52540">
    <property type="entry name" value="P-loop containing nucleoside triphosphate hydrolases"/>
    <property type="match status" value="1"/>
</dbReference>
<dbReference type="RefSeq" id="WP_237344717.1">
    <property type="nucleotide sequence ID" value="NZ_JABWGX010000005.1"/>
</dbReference>
<sequence>MVTETTARVAELYAARLAAGDIEADPAQAEVVKQFARLELELRQKALAQKSSSLGWLFQRRAPVSAPRGLYIYGEVGRGKSMLMDLFFEALPPKGKRRAHFHAFMGDVHERIFKERQAQKTGERKGADPITPVAAALAEQAKVLCFDEFHVTDIADAMILGRLFEKLFADGVVVVATSNVAPKNLYAGGLNRALFLPFIGMIEQRMAVLSLESRTDYRMEKLEGLSTWYTPLGPDADAVINAAWTRLAGPSGGVPGAIELKGRHLVVPAMAQGAARFSFANLCEAPLGPNPDYLSLARMFHTLVLEHIPIMGPDQRNEAKRFISLIDTLYDANVKLLASAAAPPEGLYVASEGTEAFEFARTVSRLHEMRSGEYLAKPHGRPDSTASGDTTGIVET</sequence>
<dbReference type="Proteomes" id="UP001241747">
    <property type="component" value="Unassembled WGS sequence"/>
</dbReference>
<evidence type="ECO:0000256" key="2">
    <source>
        <dbReference type="ARBA" id="ARBA00022840"/>
    </source>
</evidence>
<gene>
    <name evidence="5" type="ORF">QOZ94_001685</name>
</gene>
<dbReference type="PANTHER" id="PTHR12169">
    <property type="entry name" value="ATPASE N2B"/>
    <property type="match status" value="1"/>
</dbReference>
<dbReference type="Pfam" id="PF03969">
    <property type="entry name" value="AFG1_ATPase"/>
    <property type="match status" value="1"/>
</dbReference>
<keyword evidence="6" id="KW-1185">Reference proteome</keyword>
<dbReference type="PANTHER" id="PTHR12169:SF6">
    <property type="entry name" value="AFG1-LIKE ATPASE"/>
    <property type="match status" value="1"/>
</dbReference>
<feature type="domain" description="AAA+ ATPase" evidence="4">
    <location>
        <begin position="66"/>
        <end position="200"/>
    </location>
</feature>
<keyword evidence="2" id="KW-0067">ATP-binding</keyword>
<keyword evidence="5" id="KW-0132">Cell division</keyword>
<dbReference type="InterPro" id="IPR027417">
    <property type="entry name" value="P-loop_NTPase"/>
</dbReference>
<feature type="region of interest" description="Disordered" evidence="3">
    <location>
        <begin position="373"/>
        <end position="396"/>
    </location>
</feature>
<dbReference type="SMART" id="SM00382">
    <property type="entry name" value="AAA"/>
    <property type="match status" value="1"/>
</dbReference>
<comment type="caution">
    <text evidence="5">The sequence shown here is derived from an EMBL/GenBank/DDBJ whole genome shotgun (WGS) entry which is preliminary data.</text>
</comment>
<organism evidence="5 6">
    <name type="scientific">Xanthobacter agilis</name>
    <dbReference type="NCBI Taxonomy" id="47492"/>
    <lineage>
        <taxon>Bacteria</taxon>
        <taxon>Pseudomonadati</taxon>
        <taxon>Pseudomonadota</taxon>
        <taxon>Alphaproteobacteria</taxon>
        <taxon>Hyphomicrobiales</taxon>
        <taxon>Xanthobacteraceae</taxon>
        <taxon>Xanthobacter</taxon>
    </lineage>
</organism>
<keyword evidence="1" id="KW-0547">Nucleotide-binding</keyword>
<evidence type="ECO:0000259" key="4">
    <source>
        <dbReference type="SMART" id="SM00382"/>
    </source>
</evidence>
<dbReference type="EMBL" id="JAUSVY010000003">
    <property type="protein sequence ID" value="MDQ0504903.1"/>
    <property type="molecule type" value="Genomic_DNA"/>
</dbReference>
<reference evidence="5 6" key="1">
    <citation type="submission" date="2023-07" db="EMBL/GenBank/DDBJ databases">
        <title>Genomic Encyclopedia of Type Strains, Phase IV (KMG-IV): sequencing the most valuable type-strain genomes for metagenomic binning, comparative biology and taxonomic classification.</title>
        <authorList>
            <person name="Goeker M."/>
        </authorList>
    </citation>
    <scope>NUCLEOTIDE SEQUENCE [LARGE SCALE GENOMIC DNA]</scope>
    <source>
        <strain evidence="5 6">DSM 3770</strain>
    </source>
</reference>